<dbReference type="EMBL" id="AUWU02000001">
    <property type="protein sequence ID" value="KAH0576982.1"/>
    <property type="molecule type" value="Genomic_DNA"/>
</dbReference>
<comment type="caution">
    <text evidence="1">The sequence shown here is derived from an EMBL/GenBank/DDBJ whole genome shotgun (WGS) entry which is preliminary data.</text>
</comment>
<organism evidence="1 2">
    <name type="scientific">Spironucleus salmonicida</name>
    <dbReference type="NCBI Taxonomy" id="348837"/>
    <lineage>
        <taxon>Eukaryota</taxon>
        <taxon>Metamonada</taxon>
        <taxon>Diplomonadida</taxon>
        <taxon>Hexamitidae</taxon>
        <taxon>Hexamitinae</taxon>
        <taxon>Spironucleus</taxon>
    </lineage>
</organism>
<dbReference type="AlphaFoldDB" id="A0A9P8S1Q7"/>
<dbReference type="Proteomes" id="UP000018208">
    <property type="component" value="Unassembled WGS sequence"/>
</dbReference>
<dbReference type="KEGG" id="ssao:94294353"/>
<proteinExistence type="predicted"/>
<protein>
    <submittedName>
        <fullName evidence="1">Uncharacterized protein</fullName>
    </submittedName>
</protein>
<evidence type="ECO:0000313" key="1">
    <source>
        <dbReference type="EMBL" id="KAH0576982.1"/>
    </source>
</evidence>
<name>A0A9P8S1Q7_9EUKA</name>
<keyword evidence="2" id="KW-1185">Reference proteome</keyword>
<reference evidence="1 2" key="1">
    <citation type="journal article" date="2014" name="PLoS Genet.">
        <title>The Genome of Spironucleus salmonicida Highlights a Fish Pathogen Adapted to Fluctuating Environments.</title>
        <authorList>
            <person name="Xu F."/>
            <person name="Jerlstrom-Hultqvist J."/>
            <person name="Einarsson E."/>
            <person name="Astvaldsson A."/>
            <person name="Svard S.G."/>
            <person name="Andersson J.O."/>
        </authorList>
    </citation>
    <scope>NUCLEOTIDE SEQUENCE [LARGE SCALE GENOMIC DNA]</scope>
    <source>
        <strain evidence="1 2">ATCC 50377</strain>
    </source>
</reference>
<accession>A0A9P8S1Q7</accession>
<gene>
    <name evidence="1" type="ORF">SS50377_20330</name>
</gene>
<evidence type="ECO:0000313" key="2">
    <source>
        <dbReference type="Proteomes" id="UP000018208"/>
    </source>
</evidence>
<dbReference type="GeneID" id="94294353"/>
<sequence>MPLKSLIAQCNEILDLVSFIFRSSCISAIFPEPQLQESYDFEYVSFTKPDVDLINRLTTIVSGVQVIASGKLSATLFSKFQRNFTYLSMFGGTTLKEKAELLILSLLLSCYLGYRTQLTSQNQFFAEFPTVSLTALLEFRGPRSLGVLEEKFGNGPGAAKQLWDAAPRPPFTQLLQCNAADHTQMQKKRELISLYQNPDKSLKRMTLPVLSVFIENLTACKLDKIEEAFAGRTLHLLKKIRTEIEDCNEGQALKYAQQFVQIRDLQRVQRCDDFRRQIEINFPLSKFYEDEGELVQSCLKIDFARVRQFGFYSQIEAFLHCESARELLVGPRVLYEEFVLSWSQVLGLIRLCQKLGAFCLETVDGRYTFAPEVDVLEQLKLVLFGPAPADSRHLDQQLNNIDLDVLKQFTQHPFQAYVFFVRKMLKTALRTQQFAEIARHGLVMQQMHEFRSQRAEELATVFARDPAELQRHLDEGTVLPFLLQLDRVSCGKCLAMLDLFALEPRSGHFHAQSKQLSRLLDGPQLARLVHVLNEQSFAKISQVSKGVIQLIPPSTALDSLHATIQSSRAVSIQNQFLRFNYNVLANFSAFEAEQVQASYVQLVNFCISVHLKNFEQLEARPYDFGDLLVQFEFAEFE</sequence>
<dbReference type="RefSeq" id="XP_067767755.1">
    <property type="nucleotide sequence ID" value="XM_067904273.1"/>
</dbReference>